<dbReference type="InterPro" id="IPR050398">
    <property type="entry name" value="HssS/ArlS-like"/>
</dbReference>
<dbReference type="RefSeq" id="WP_066398621.1">
    <property type="nucleotide sequence ID" value="NZ_JAGIKZ010000015.1"/>
</dbReference>
<evidence type="ECO:0000256" key="14">
    <source>
        <dbReference type="ARBA" id="ARBA00023136"/>
    </source>
</evidence>
<evidence type="ECO:0000256" key="4">
    <source>
        <dbReference type="ARBA" id="ARBA00022475"/>
    </source>
</evidence>
<keyword evidence="8" id="KW-0547">Nucleotide-binding</keyword>
<feature type="domain" description="HAMP" evidence="19">
    <location>
        <begin position="74"/>
        <end position="126"/>
    </location>
</feature>
<dbReference type="PROSITE" id="PS51257">
    <property type="entry name" value="PROKAR_LIPOPROTEIN"/>
    <property type="match status" value="1"/>
</dbReference>
<dbReference type="Pfam" id="PF00512">
    <property type="entry name" value="HisKA"/>
    <property type="match status" value="1"/>
</dbReference>
<dbReference type="PROSITE" id="PS50109">
    <property type="entry name" value="HIS_KIN"/>
    <property type="match status" value="1"/>
</dbReference>
<dbReference type="Gene3D" id="6.10.340.10">
    <property type="match status" value="1"/>
</dbReference>
<dbReference type="SUPFAM" id="SSF55874">
    <property type="entry name" value="ATPase domain of HSP90 chaperone/DNA topoisomerase II/histidine kinase"/>
    <property type="match status" value="1"/>
</dbReference>
<feature type="transmembrane region" description="Helical" evidence="17">
    <location>
        <begin position="50"/>
        <end position="72"/>
    </location>
</feature>
<reference evidence="20 21" key="1">
    <citation type="submission" date="2021-03" db="EMBL/GenBank/DDBJ databases">
        <title>Genomic Encyclopedia of Type Strains, Phase IV (KMG-IV): sequencing the most valuable type-strain genomes for metagenomic binning, comparative biology and taxonomic classification.</title>
        <authorList>
            <person name="Goeker M."/>
        </authorList>
    </citation>
    <scope>NUCLEOTIDE SEQUENCE [LARGE SCALE GENOMIC DNA]</scope>
    <source>
        <strain evidence="20 21">DSM 26675</strain>
    </source>
</reference>
<keyword evidence="11 17" id="KW-1133">Transmembrane helix</keyword>
<evidence type="ECO:0000313" key="20">
    <source>
        <dbReference type="EMBL" id="MBP2242079.1"/>
    </source>
</evidence>
<dbReference type="SMART" id="SM00387">
    <property type="entry name" value="HATPase_c"/>
    <property type="match status" value="1"/>
</dbReference>
<evidence type="ECO:0000256" key="5">
    <source>
        <dbReference type="ARBA" id="ARBA00022553"/>
    </source>
</evidence>
<evidence type="ECO:0000259" key="18">
    <source>
        <dbReference type="PROSITE" id="PS50109"/>
    </source>
</evidence>
<evidence type="ECO:0000259" key="19">
    <source>
        <dbReference type="PROSITE" id="PS50885"/>
    </source>
</evidence>
<dbReference type="InterPro" id="IPR036890">
    <property type="entry name" value="HATPase_C_sf"/>
</dbReference>
<dbReference type="SUPFAM" id="SSF158472">
    <property type="entry name" value="HAMP domain-like"/>
    <property type="match status" value="1"/>
</dbReference>
<dbReference type="PANTHER" id="PTHR45528:SF11">
    <property type="entry name" value="HISTIDINE KINASE"/>
    <property type="match status" value="1"/>
</dbReference>
<evidence type="ECO:0000256" key="8">
    <source>
        <dbReference type="ARBA" id="ARBA00022741"/>
    </source>
</evidence>
<evidence type="ECO:0000256" key="6">
    <source>
        <dbReference type="ARBA" id="ARBA00022679"/>
    </source>
</evidence>
<evidence type="ECO:0000313" key="21">
    <source>
        <dbReference type="Proteomes" id="UP001519293"/>
    </source>
</evidence>
<keyword evidence="7 17" id="KW-0812">Transmembrane</keyword>
<accession>A0ABS4RGS0</accession>
<comment type="subcellular location">
    <subcellularLocation>
        <location evidence="2">Cell membrane</location>
        <topology evidence="2">Multi-pass membrane protein</topology>
    </subcellularLocation>
</comment>
<dbReference type="SMART" id="SM00304">
    <property type="entry name" value="HAMP"/>
    <property type="match status" value="1"/>
</dbReference>
<dbReference type="Pfam" id="PF02518">
    <property type="entry name" value="HATPase_c"/>
    <property type="match status" value="1"/>
</dbReference>
<evidence type="ECO:0000256" key="3">
    <source>
        <dbReference type="ARBA" id="ARBA00012438"/>
    </source>
</evidence>
<gene>
    <name evidence="20" type="ORF">J2Z40_002652</name>
</gene>
<dbReference type="SMART" id="SM00388">
    <property type="entry name" value="HisKA"/>
    <property type="match status" value="1"/>
</dbReference>
<dbReference type="EMBL" id="JAGIKZ010000015">
    <property type="protein sequence ID" value="MBP2242079.1"/>
    <property type="molecule type" value="Genomic_DNA"/>
</dbReference>
<dbReference type="SUPFAM" id="SSF47384">
    <property type="entry name" value="Homodimeric domain of signal transducing histidine kinase"/>
    <property type="match status" value="1"/>
</dbReference>
<evidence type="ECO:0000256" key="2">
    <source>
        <dbReference type="ARBA" id="ARBA00004651"/>
    </source>
</evidence>
<keyword evidence="14 17" id="KW-0472">Membrane</keyword>
<name>A0ABS4RGS0_9BACI</name>
<proteinExistence type="predicted"/>
<dbReference type="InterPro" id="IPR004358">
    <property type="entry name" value="Sig_transdc_His_kin-like_C"/>
</dbReference>
<dbReference type="Gene3D" id="3.30.565.10">
    <property type="entry name" value="Histidine kinase-like ATPase, C-terminal domain"/>
    <property type="match status" value="1"/>
</dbReference>
<evidence type="ECO:0000256" key="17">
    <source>
        <dbReference type="SAM" id="Phobius"/>
    </source>
</evidence>
<dbReference type="InterPro" id="IPR036097">
    <property type="entry name" value="HisK_dim/P_sf"/>
</dbReference>
<keyword evidence="13" id="KW-0843">Virulence</keyword>
<feature type="domain" description="Histidine kinase" evidence="18">
    <location>
        <begin position="134"/>
        <end position="345"/>
    </location>
</feature>
<dbReference type="InterPro" id="IPR005467">
    <property type="entry name" value="His_kinase_dom"/>
</dbReference>
<evidence type="ECO:0000256" key="12">
    <source>
        <dbReference type="ARBA" id="ARBA00023012"/>
    </source>
</evidence>
<evidence type="ECO:0000256" key="7">
    <source>
        <dbReference type="ARBA" id="ARBA00022692"/>
    </source>
</evidence>
<evidence type="ECO:0000256" key="16">
    <source>
        <dbReference type="ARBA" id="ARBA00040841"/>
    </source>
</evidence>
<keyword evidence="6" id="KW-0808">Transferase</keyword>
<dbReference type="InterPro" id="IPR003660">
    <property type="entry name" value="HAMP_dom"/>
</dbReference>
<dbReference type="Proteomes" id="UP001519293">
    <property type="component" value="Unassembled WGS sequence"/>
</dbReference>
<dbReference type="CDD" id="cd06225">
    <property type="entry name" value="HAMP"/>
    <property type="match status" value="1"/>
</dbReference>
<dbReference type="Pfam" id="PF00672">
    <property type="entry name" value="HAMP"/>
    <property type="match status" value="1"/>
</dbReference>
<comment type="catalytic activity">
    <reaction evidence="1">
        <text>ATP + protein L-histidine = ADP + protein N-phospho-L-histidine.</text>
        <dbReference type="EC" id="2.7.13.3"/>
    </reaction>
</comment>
<dbReference type="PROSITE" id="PS50885">
    <property type="entry name" value="HAMP"/>
    <property type="match status" value="1"/>
</dbReference>
<keyword evidence="10" id="KW-0067">ATP-binding</keyword>
<dbReference type="InterPro" id="IPR003661">
    <property type="entry name" value="HisK_dim/P_dom"/>
</dbReference>
<dbReference type="InterPro" id="IPR003594">
    <property type="entry name" value="HATPase_dom"/>
</dbReference>
<evidence type="ECO:0000256" key="10">
    <source>
        <dbReference type="ARBA" id="ARBA00022840"/>
    </source>
</evidence>
<keyword evidence="21" id="KW-1185">Reference proteome</keyword>
<dbReference type="GO" id="GO:0016301">
    <property type="term" value="F:kinase activity"/>
    <property type="evidence" value="ECO:0007669"/>
    <property type="project" value="UniProtKB-KW"/>
</dbReference>
<keyword evidence="9 20" id="KW-0418">Kinase</keyword>
<protein>
    <recommendedName>
        <fullName evidence="16">Heme sensor protein HssS</fullName>
        <ecNumber evidence="3">2.7.13.3</ecNumber>
    </recommendedName>
</protein>
<keyword evidence="5" id="KW-0597">Phosphoprotein</keyword>
<dbReference type="EC" id="2.7.13.3" evidence="3"/>
<feature type="transmembrane region" description="Helical" evidence="17">
    <location>
        <begin position="12"/>
        <end position="38"/>
    </location>
</feature>
<evidence type="ECO:0000256" key="15">
    <source>
        <dbReference type="ARBA" id="ARBA00037219"/>
    </source>
</evidence>
<evidence type="ECO:0000256" key="11">
    <source>
        <dbReference type="ARBA" id="ARBA00022989"/>
    </source>
</evidence>
<evidence type="ECO:0000256" key="13">
    <source>
        <dbReference type="ARBA" id="ARBA00023026"/>
    </source>
</evidence>
<comment type="function">
    <text evidence="15">Member of the two-component regulatory system HssS/HssR involved in intracellular heme homeostasis and tempering of staphylococcal virulence. HssS functions as a heme sensor histidine kinase which is autophosphorylated at a histidine residue and transfers its phosphate group to an aspartate residue of HssR. HssR/HssS activates the expression of hrtAB, an efflux pump, in response to extracellular heme, hemin, hemoglobin or blood.</text>
</comment>
<sequence>MKRFSRSIRAKLTILFISILLISCLSALGIVIIATPNLNEIITLELNREVIHLLTATVILCAGIGSVLMFIATKFISKPIRHISDVTKEVAKGNFEVHIDYQRKDEIGELASNFRLMAEELKNIEYLRKDFMRNVSHEFKTPISSIQGFVEVIKDRNLPSEKFDEYTDIIIEESKRLNNLSTNILRLSKLDNQMIQSKTTIFSLDEQLRRTILLLEEQWSKKNLALEIHLEKVSYKGNEELMQQLWINLIGNAIKFSYEKGTIYISLKKANDTFVVEIRDEGVGIAEESRSRIFEKFFQGDPSRSEKGNGLGLAIVKRIIEICNGTIHFDSQEGVGTCFTIKLPK</sequence>
<evidence type="ECO:0000256" key="1">
    <source>
        <dbReference type="ARBA" id="ARBA00000085"/>
    </source>
</evidence>
<dbReference type="PANTHER" id="PTHR45528">
    <property type="entry name" value="SENSOR HISTIDINE KINASE CPXA"/>
    <property type="match status" value="1"/>
</dbReference>
<keyword evidence="4" id="KW-1003">Cell membrane</keyword>
<dbReference type="Gene3D" id="1.10.287.130">
    <property type="match status" value="1"/>
</dbReference>
<evidence type="ECO:0000256" key="9">
    <source>
        <dbReference type="ARBA" id="ARBA00022777"/>
    </source>
</evidence>
<dbReference type="CDD" id="cd00082">
    <property type="entry name" value="HisKA"/>
    <property type="match status" value="1"/>
</dbReference>
<keyword evidence="12" id="KW-0902">Two-component regulatory system</keyword>
<dbReference type="PRINTS" id="PR00344">
    <property type="entry name" value="BCTRLSENSOR"/>
</dbReference>
<organism evidence="20 21">
    <name type="scientific">Cytobacillus eiseniae</name>
    <dbReference type="NCBI Taxonomy" id="762947"/>
    <lineage>
        <taxon>Bacteria</taxon>
        <taxon>Bacillati</taxon>
        <taxon>Bacillota</taxon>
        <taxon>Bacilli</taxon>
        <taxon>Bacillales</taxon>
        <taxon>Bacillaceae</taxon>
        <taxon>Cytobacillus</taxon>
    </lineage>
</organism>
<comment type="caution">
    <text evidence="20">The sequence shown here is derived from an EMBL/GenBank/DDBJ whole genome shotgun (WGS) entry which is preliminary data.</text>
</comment>
<dbReference type="CDD" id="cd00075">
    <property type="entry name" value="HATPase"/>
    <property type="match status" value="1"/>
</dbReference>